<dbReference type="AlphaFoldDB" id="A0A818C7K0"/>
<reference evidence="1" key="1">
    <citation type="submission" date="2021-02" db="EMBL/GenBank/DDBJ databases">
        <authorList>
            <person name="Nowell W R."/>
        </authorList>
    </citation>
    <scope>NUCLEOTIDE SEQUENCE</scope>
</reference>
<accession>A0A818C7K0</accession>
<gene>
    <name evidence="1" type="ORF">KIK155_LOCUS10509</name>
    <name evidence="2" type="ORF">TOA249_LOCUS28558</name>
</gene>
<evidence type="ECO:0000313" key="2">
    <source>
        <dbReference type="EMBL" id="CAF4871958.1"/>
    </source>
</evidence>
<comment type="caution">
    <text evidence="1">The sequence shown here is derived from an EMBL/GenBank/DDBJ whole genome shotgun (WGS) entry which is preliminary data.</text>
</comment>
<feature type="non-terminal residue" evidence="1">
    <location>
        <position position="1"/>
    </location>
</feature>
<dbReference type="EMBL" id="CAJOBS010004022">
    <property type="protein sequence ID" value="CAF4871958.1"/>
    <property type="molecule type" value="Genomic_DNA"/>
</dbReference>
<evidence type="ECO:0000313" key="1">
    <source>
        <dbReference type="EMBL" id="CAF3427340.1"/>
    </source>
</evidence>
<dbReference type="Proteomes" id="UP000663838">
    <property type="component" value="Unassembled WGS sequence"/>
</dbReference>
<evidence type="ECO:0000313" key="3">
    <source>
        <dbReference type="Proteomes" id="UP000663865"/>
    </source>
</evidence>
<proteinExistence type="predicted"/>
<dbReference type="Proteomes" id="UP000663865">
    <property type="component" value="Unassembled WGS sequence"/>
</dbReference>
<name>A0A818C7K0_9BILA</name>
<sequence length="596" mass="65749">ITLLPLSLQGQYKDINLYQTNFTIILQSSGVCVSGSFSCDLEVPAAYRDYNRKRNILSARNPTPEQIFVNTHAREICERALQSTRLSVAQLGLPPTSQTMEDGAMISCINDLELSGDKRFANSVVQLSISDSVATQKNMSEEQQNIFFEQSAEILVVAVANISASIEQFIVSENITLDTTTSTTTVSTTTVETTTTITTDSKVSTTVMTTTTSKRSEGKGLCNFYGDPHILIFGQRLNAFQHQYWCKTPGEHRILLNDFVQIYVTVHAEAWRTDQFNMTFFKDNNVALCTIADHRQICNSSDVQIIRPSISQIDIIYATGDLHISIVTHQYEFGWYDITIRMPYELIRRSSGLCVMPPVDNCELENSIEQTRKLFQRLNMNTLPRQVCEAYLVASNQAAVELGISIDSNIHDSSLSACIHDYETTGNKNFGASLVNMIIKHGINVLQPDDNSFDSYTNKSINIINAAVTNASIQVDILLTPTTETPTTKTITTTTITTTKMASTTTNTITTTTITTTVGEQSSTKSTTFSSSTTFSTTISSSVLSSTMPALIQTTTVSSYSPTTTLNSSTSSRPIYAMFVFFTSILLLKSFSSNHS</sequence>
<organism evidence="1 3">
    <name type="scientific">Rotaria socialis</name>
    <dbReference type="NCBI Taxonomy" id="392032"/>
    <lineage>
        <taxon>Eukaryota</taxon>
        <taxon>Metazoa</taxon>
        <taxon>Spiralia</taxon>
        <taxon>Gnathifera</taxon>
        <taxon>Rotifera</taxon>
        <taxon>Eurotatoria</taxon>
        <taxon>Bdelloidea</taxon>
        <taxon>Philodinida</taxon>
        <taxon>Philodinidae</taxon>
        <taxon>Rotaria</taxon>
    </lineage>
</organism>
<dbReference type="EMBL" id="CAJNYV010001560">
    <property type="protein sequence ID" value="CAF3427340.1"/>
    <property type="molecule type" value="Genomic_DNA"/>
</dbReference>
<protein>
    <submittedName>
        <fullName evidence="1">Uncharacterized protein</fullName>
    </submittedName>
</protein>